<sequence>MDLELSFGFEFHLINAFLDTSEDLFEIEMIFLLSPEIGPQTNPVGERQKRLEKVLSPLEERGMLVHTQSPSGPKSGQQLQFSHWDLYKTCREINAPDEKCGKES</sequence>
<proteinExistence type="predicted"/>
<gene>
    <name evidence="1" type="ORF">DUI87_18355</name>
</gene>
<evidence type="ECO:0000313" key="1">
    <source>
        <dbReference type="EMBL" id="RMC05171.1"/>
    </source>
</evidence>
<dbReference type="AlphaFoldDB" id="A0A3M0JYC2"/>
<evidence type="ECO:0000313" key="2">
    <source>
        <dbReference type="Proteomes" id="UP000269221"/>
    </source>
</evidence>
<protein>
    <submittedName>
        <fullName evidence="1">Uncharacterized protein</fullName>
    </submittedName>
</protein>
<dbReference type="Proteomes" id="UP000269221">
    <property type="component" value="Unassembled WGS sequence"/>
</dbReference>
<organism evidence="1 2">
    <name type="scientific">Hirundo rustica rustica</name>
    <dbReference type="NCBI Taxonomy" id="333673"/>
    <lineage>
        <taxon>Eukaryota</taxon>
        <taxon>Metazoa</taxon>
        <taxon>Chordata</taxon>
        <taxon>Craniata</taxon>
        <taxon>Vertebrata</taxon>
        <taxon>Euteleostomi</taxon>
        <taxon>Archelosauria</taxon>
        <taxon>Archosauria</taxon>
        <taxon>Dinosauria</taxon>
        <taxon>Saurischia</taxon>
        <taxon>Theropoda</taxon>
        <taxon>Coelurosauria</taxon>
        <taxon>Aves</taxon>
        <taxon>Neognathae</taxon>
        <taxon>Neoaves</taxon>
        <taxon>Telluraves</taxon>
        <taxon>Australaves</taxon>
        <taxon>Passeriformes</taxon>
        <taxon>Sylvioidea</taxon>
        <taxon>Hirundinidae</taxon>
        <taxon>Hirundo</taxon>
    </lineage>
</organism>
<dbReference type="EMBL" id="QRBI01000123">
    <property type="protein sequence ID" value="RMC05171.1"/>
    <property type="molecule type" value="Genomic_DNA"/>
</dbReference>
<keyword evidence="2" id="KW-1185">Reference proteome</keyword>
<accession>A0A3M0JYC2</accession>
<name>A0A3M0JYC2_HIRRU</name>
<reference evidence="1 2" key="1">
    <citation type="submission" date="2018-07" db="EMBL/GenBank/DDBJ databases">
        <title>A high quality draft genome assembly of the barn swallow (H. rustica rustica).</title>
        <authorList>
            <person name="Formenti G."/>
            <person name="Chiara M."/>
            <person name="Poveda L."/>
            <person name="Francoijs K.-J."/>
            <person name="Bonisoli-Alquati A."/>
            <person name="Canova L."/>
            <person name="Gianfranceschi L."/>
            <person name="Horner D.S."/>
            <person name="Saino N."/>
        </authorList>
    </citation>
    <scope>NUCLEOTIDE SEQUENCE [LARGE SCALE GENOMIC DNA]</scope>
    <source>
        <strain evidence="1">Chelidonia</strain>
        <tissue evidence="1">Blood</tissue>
    </source>
</reference>
<comment type="caution">
    <text evidence="1">The sequence shown here is derived from an EMBL/GenBank/DDBJ whole genome shotgun (WGS) entry which is preliminary data.</text>
</comment>